<proteinExistence type="inferred from homology"/>
<dbReference type="Pfam" id="PF04138">
    <property type="entry name" value="GtrA_DPMS_TM"/>
    <property type="match status" value="1"/>
</dbReference>
<sequence length="140" mass="16358">MIKTLTALSQKYHEQLMYLIFGILTTLVNMVVFFGLDHYTNLNYLISNTIAWLLSVLFAFFTNKTWVFQSKYTTCKDFSREIASFFFFRGISFVMDTAIMFIGISLLVLPNMIVKVLDQIIVILANYVFSKWIFKNTPED</sequence>
<evidence type="ECO:0000256" key="5">
    <source>
        <dbReference type="ARBA" id="ARBA00023136"/>
    </source>
</evidence>
<gene>
    <name evidence="8" type="ORF">LG542_02425</name>
</gene>
<reference evidence="8 9" key="1">
    <citation type="submission" date="2019-10" db="EMBL/GenBank/DDBJ databases">
        <title>Genome sequencing of Lactobacillus graminis.</title>
        <authorList>
            <person name="Kim K."/>
        </authorList>
    </citation>
    <scope>NUCLEOTIDE SEQUENCE [LARGE SCALE GENOMIC DNA]</scope>
    <source>
        <strain evidence="8 9">LG542</strain>
    </source>
</reference>
<dbReference type="InterPro" id="IPR051401">
    <property type="entry name" value="GtrA_CellWall_Glycosyl"/>
</dbReference>
<evidence type="ECO:0000313" key="9">
    <source>
        <dbReference type="Proteomes" id="UP000326334"/>
    </source>
</evidence>
<dbReference type="PANTHER" id="PTHR38459">
    <property type="entry name" value="PROPHAGE BACTOPRENOL-LINKED GLUCOSE TRANSLOCASE HOMOLOG"/>
    <property type="match status" value="1"/>
</dbReference>
<dbReference type="EMBL" id="CP045007">
    <property type="protein sequence ID" value="QFP80320.1"/>
    <property type="molecule type" value="Genomic_DNA"/>
</dbReference>
<keyword evidence="5 6" id="KW-0472">Membrane</keyword>
<accession>A0ABX6CCC3</accession>
<protein>
    <submittedName>
        <fullName evidence="8">GtrA family protein</fullName>
    </submittedName>
</protein>
<evidence type="ECO:0000256" key="2">
    <source>
        <dbReference type="ARBA" id="ARBA00009399"/>
    </source>
</evidence>
<comment type="subcellular location">
    <subcellularLocation>
        <location evidence="1">Membrane</location>
        <topology evidence="1">Multi-pass membrane protein</topology>
    </subcellularLocation>
</comment>
<evidence type="ECO:0000256" key="4">
    <source>
        <dbReference type="ARBA" id="ARBA00022989"/>
    </source>
</evidence>
<dbReference type="Proteomes" id="UP000326334">
    <property type="component" value="Chromosome"/>
</dbReference>
<name>A0ABX6CCC3_9LACO</name>
<keyword evidence="3 6" id="KW-0812">Transmembrane</keyword>
<evidence type="ECO:0000259" key="7">
    <source>
        <dbReference type="Pfam" id="PF04138"/>
    </source>
</evidence>
<feature type="transmembrane region" description="Helical" evidence="6">
    <location>
        <begin position="82"/>
        <end position="110"/>
    </location>
</feature>
<keyword evidence="4 6" id="KW-1133">Transmembrane helix</keyword>
<feature type="domain" description="GtrA/DPMS transmembrane" evidence="7">
    <location>
        <begin position="18"/>
        <end position="133"/>
    </location>
</feature>
<feature type="transmembrane region" description="Helical" evidence="6">
    <location>
        <begin position="116"/>
        <end position="134"/>
    </location>
</feature>
<keyword evidence="9" id="KW-1185">Reference proteome</keyword>
<dbReference type="InterPro" id="IPR007267">
    <property type="entry name" value="GtrA_DPMS_TM"/>
</dbReference>
<feature type="transmembrane region" description="Helical" evidence="6">
    <location>
        <begin position="42"/>
        <end position="61"/>
    </location>
</feature>
<evidence type="ECO:0000256" key="1">
    <source>
        <dbReference type="ARBA" id="ARBA00004141"/>
    </source>
</evidence>
<evidence type="ECO:0000313" key="8">
    <source>
        <dbReference type="EMBL" id="QFP80320.1"/>
    </source>
</evidence>
<evidence type="ECO:0000256" key="3">
    <source>
        <dbReference type="ARBA" id="ARBA00022692"/>
    </source>
</evidence>
<dbReference type="PANTHER" id="PTHR38459:SF5">
    <property type="entry name" value="CELL WALL TEICHOIC ACID GLYCOSYLATION PROTEIN GTCA"/>
    <property type="match status" value="1"/>
</dbReference>
<dbReference type="RefSeq" id="WP_057908609.1">
    <property type="nucleotide sequence ID" value="NZ_CP045007.1"/>
</dbReference>
<feature type="transmembrane region" description="Helical" evidence="6">
    <location>
        <begin position="16"/>
        <end position="36"/>
    </location>
</feature>
<evidence type="ECO:0000256" key="6">
    <source>
        <dbReference type="SAM" id="Phobius"/>
    </source>
</evidence>
<organism evidence="8 9">
    <name type="scientific">Latilactobacillus graminis</name>
    <dbReference type="NCBI Taxonomy" id="60519"/>
    <lineage>
        <taxon>Bacteria</taxon>
        <taxon>Bacillati</taxon>
        <taxon>Bacillota</taxon>
        <taxon>Bacilli</taxon>
        <taxon>Lactobacillales</taxon>
        <taxon>Lactobacillaceae</taxon>
        <taxon>Latilactobacillus</taxon>
    </lineage>
</organism>
<comment type="similarity">
    <text evidence="2">Belongs to the GtrA family.</text>
</comment>